<comment type="caution">
    <text evidence="3">The sequence shown here is derived from an EMBL/GenBank/DDBJ whole genome shotgun (WGS) entry which is preliminary data.</text>
</comment>
<evidence type="ECO:0000313" key="3">
    <source>
        <dbReference type="EMBL" id="ERK00559.1"/>
    </source>
</evidence>
<keyword evidence="4" id="KW-1185">Reference proteome</keyword>
<keyword evidence="1" id="KW-0812">Transmembrane</keyword>
<reference evidence="3 4" key="1">
    <citation type="submission" date="2013-08" db="EMBL/GenBank/DDBJ databases">
        <authorList>
            <person name="Durkin A.S."/>
            <person name="Haft D.R."/>
            <person name="McCorrison J."/>
            <person name="Torralba M."/>
            <person name="Gillis M."/>
            <person name="Haft D.H."/>
            <person name="Methe B."/>
            <person name="Sutton G."/>
            <person name="Nelson K.E."/>
        </authorList>
    </citation>
    <scope>NUCLEOTIDE SEQUENCE [LARGE SCALE GENOMIC DNA]</scope>
    <source>
        <strain evidence="3 4">F0068</strain>
    </source>
</reference>
<accession>U2MMU5</accession>
<dbReference type="EMBL" id="AWET01000036">
    <property type="protein sequence ID" value="ERK00559.1"/>
    <property type="molecule type" value="Genomic_DNA"/>
</dbReference>
<evidence type="ECO:0000259" key="2">
    <source>
        <dbReference type="Pfam" id="PF07715"/>
    </source>
</evidence>
<dbReference type="NCBIfam" id="TIGR04056">
    <property type="entry name" value="OMP_RagA_SusC"/>
    <property type="match status" value="1"/>
</dbReference>
<dbReference type="Gene3D" id="2.170.130.10">
    <property type="entry name" value="TonB-dependent receptor, plug domain"/>
    <property type="match status" value="1"/>
</dbReference>
<dbReference type="Pfam" id="PF07715">
    <property type="entry name" value="Plug"/>
    <property type="match status" value="1"/>
</dbReference>
<sequence length="1041" mass="118387">MFIYNEIQNFKVTIKLQSKTIEEVMQAIVTPFPLAFTIKGKYITVSRKKEQGTKAITGTVCDIYGIPLLGVNIQTNDKSISGITDKDGHFNIPIPDEKQVTDVTFSYIGMKKVSVHFTGERLSVTMKDDAQKVGEVVITGIFDRKAESFTGAATVINQEELMKNGSQNLLQNLKNIDPGFKIIENINFGSDPNRMPEIQLRGQQGIPDIKGTYGNNPNQPLFILDGFEADITTVFDLDMNRIKTVVLLKDAAAKAIYGARAANGVVVIETHKPQEGKLRFSYKGDLNISAPDLTGYNLCNAREKYEVEKNNSTGQGSYFKEKYLNSVLADIERGVDTYWLSKPLHTGVGQRHSLYMEGGDQHIRYGINLLYNDVKGVMRKSGRKTFTGGFNFSYRYKNLLFRNLFNVSLNRADDSPYGSFSLYTSLNPYWTPYDADGNLKKIAGVIGGGGLMEIPIGNPLWDAQIGTKNFSKYTELTNNFYIEWNILEYLKLTGRIGISQRQNLREDFYPASHSRFASYKEERFFERGTYDKTDGKASSIRSDLNANYSFSWHKHQFFLNAGFNLQQNTAESVILSVVGFPNELMNHITAGKEYRQNARPGGSESISRELGFLTAMNYAYDDRYLADLSYRATGSSMFGKNNRWGQFWSAGIGWNLHKESFLAKVKWLKLFKLRLSSGYTGSQRFNPYQALATFGYYQTHAYDNWVGSYLLGLPNDNLKWQRTQDYNIGCDLNLLGHFNLRCDYYIQETKDQLLDMTIPPSMGFVTYKENLGSTQNKGMEMKVNTHILMDTKNNRYLSAFFSIARNSNKIKKISKALQSYNDANDKQLSEGKSNEVKRPLPHYVEGRSMTAIWAVRSLGIDPITGDEIFLTRDGKTTTEWNVSDQVVCGDAMPKYTGNFGLNMDYAGWFLNLSFHYRLGGQVYNQTLVDRVENANILYNVDKRINSAIWKKPGDIVSYSYSLYKMTKPSSRFIQDVNELQLSSLNIGYDFKHCTWIKRVGLKRLKVSFYMDDVFRASSVKVERGLDYPFARTYSFSLQTTF</sequence>
<keyword evidence="1" id="KW-0472">Membrane</keyword>
<dbReference type="SUPFAM" id="SSF49464">
    <property type="entry name" value="Carboxypeptidase regulatory domain-like"/>
    <property type="match status" value="1"/>
</dbReference>
<keyword evidence="1" id="KW-1134">Transmembrane beta strand</keyword>
<dbReference type="Pfam" id="PF13715">
    <property type="entry name" value="CarbopepD_reg_2"/>
    <property type="match status" value="1"/>
</dbReference>
<dbReference type="AlphaFoldDB" id="U2MMU5"/>
<dbReference type="InterPro" id="IPR037066">
    <property type="entry name" value="Plug_dom_sf"/>
</dbReference>
<protein>
    <submittedName>
        <fullName evidence="3">TonB-linked outer membrane protein, SusC/RagA family</fullName>
    </submittedName>
</protein>
<dbReference type="InterPro" id="IPR012910">
    <property type="entry name" value="Plug_dom"/>
</dbReference>
<dbReference type="InterPro" id="IPR008969">
    <property type="entry name" value="CarboxyPept-like_regulatory"/>
</dbReference>
<dbReference type="PROSITE" id="PS52016">
    <property type="entry name" value="TONB_DEPENDENT_REC_3"/>
    <property type="match status" value="1"/>
</dbReference>
<keyword evidence="1" id="KW-0813">Transport</keyword>
<comment type="similarity">
    <text evidence="1">Belongs to the TonB-dependent receptor family.</text>
</comment>
<comment type="subcellular location">
    <subcellularLocation>
        <location evidence="1">Cell outer membrane</location>
        <topology evidence="1">Multi-pass membrane protein</topology>
    </subcellularLocation>
</comment>
<evidence type="ECO:0000256" key="1">
    <source>
        <dbReference type="PROSITE-ProRule" id="PRU01360"/>
    </source>
</evidence>
<name>U2MMU5_9BACT</name>
<dbReference type="InterPro" id="IPR023996">
    <property type="entry name" value="TonB-dep_OMP_SusC/RagA"/>
</dbReference>
<dbReference type="GO" id="GO:0009279">
    <property type="term" value="C:cell outer membrane"/>
    <property type="evidence" value="ECO:0007669"/>
    <property type="project" value="UniProtKB-SubCell"/>
</dbReference>
<dbReference type="Proteomes" id="UP000016600">
    <property type="component" value="Unassembled WGS sequence"/>
</dbReference>
<dbReference type="InterPro" id="IPR039426">
    <property type="entry name" value="TonB-dep_rcpt-like"/>
</dbReference>
<gene>
    <name evidence="3" type="ORF">HMPREF1218_0505</name>
</gene>
<evidence type="ECO:0000313" key="4">
    <source>
        <dbReference type="Proteomes" id="UP000016600"/>
    </source>
</evidence>
<keyword evidence="1" id="KW-0998">Cell outer membrane</keyword>
<proteinExistence type="inferred from homology"/>
<feature type="domain" description="TonB-dependent receptor plug" evidence="2">
    <location>
        <begin position="147"/>
        <end position="265"/>
    </location>
</feature>
<organism evidence="3 4">
    <name type="scientific">Hoylesella pleuritidis F0068</name>
    <dbReference type="NCBI Taxonomy" id="1081904"/>
    <lineage>
        <taxon>Bacteria</taxon>
        <taxon>Pseudomonadati</taxon>
        <taxon>Bacteroidota</taxon>
        <taxon>Bacteroidia</taxon>
        <taxon>Bacteroidales</taxon>
        <taxon>Prevotellaceae</taxon>
        <taxon>Hoylesella</taxon>
    </lineage>
</organism>
<dbReference type="PATRIC" id="fig|1081904.3.peg.1541"/>
<dbReference type="SUPFAM" id="SSF56935">
    <property type="entry name" value="Porins"/>
    <property type="match status" value="1"/>
</dbReference>